<keyword evidence="8" id="KW-0460">Magnesium</keyword>
<dbReference type="AlphaFoldDB" id="A0A1I7YRK5"/>
<dbReference type="WBParaSite" id="L893_g19014.t1">
    <property type="protein sequence ID" value="L893_g19014.t1"/>
    <property type="gene ID" value="L893_g19014"/>
</dbReference>
<proteinExistence type="predicted"/>
<dbReference type="InterPro" id="IPR051547">
    <property type="entry name" value="TDP2-like"/>
</dbReference>
<organism evidence="13 14">
    <name type="scientific">Steinernema glaseri</name>
    <dbReference type="NCBI Taxonomy" id="37863"/>
    <lineage>
        <taxon>Eukaryota</taxon>
        <taxon>Metazoa</taxon>
        <taxon>Ecdysozoa</taxon>
        <taxon>Nematoda</taxon>
        <taxon>Chromadorea</taxon>
        <taxon>Rhabditida</taxon>
        <taxon>Tylenchina</taxon>
        <taxon>Panagrolaimomorpha</taxon>
        <taxon>Strongyloidoidea</taxon>
        <taxon>Steinernematidae</taxon>
        <taxon>Steinernema</taxon>
    </lineage>
</organism>
<dbReference type="GO" id="GO:0016605">
    <property type="term" value="C:PML body"/>
    <property type="evidence" value="ECO:0007669"/>
    <property type="project" value="UniProtKB-SubCell"/>
</dbReference>
<reference evidence="14" key="1">
    <citation type="submission" date="2016-11" db="UniProtKB">
        <authorList>
            <consortium name="WormBaseParasite"/>
        </authorList>
    </citation>
    <scope>IDENTIFICATION</scope>
</reference>
<evidence type="ECO:0000256" key="3">
    <source>
        <dbReference type="ARBA" id="ARBA00004322"/>
    </source>
</evidence>
<dbReference type="CDD" id="cd14672">
    <property type="entry name" value="UBA_ceTYDP2_like"/>
    <property type="match status" value="1"/>
</dbReference>
<dbReference type="GO" id="GO:0046872">
    <property type="term" value="F:metal ion binding"/>
    <property type="evidence" value="ECO:0007669"/>
    <property type="project" value="UniProtKB-KW"/>
</dbReference>
<dbReference type="InterPro" id="IPR036691">
    <property type="entry name" value="Endo/exonu/phosph_ase_sf"/>
</dbReference>
<keyword evidence="9" id="KW-0234">DNA repair</keyword>
<dbReference type="GO" id="GO:0003697">
    <property type="term" value="F:single-stranded DNA binding"/>
    <property type="evidence" value="ECO:0007669"/>
    <property type="project" value="TreeGrafter"/>
</dbReference>
<evidence type="ECO:0000256" key="11">
    <source>
        <dbReference type="SAM" id="MobiDB-lite"/>
    </source>
</evidence>
<evidence type="ECO:0000313" key="14">
    <source>
        <dbReference type="WBParaSite" id="L893_g19014.t1"/>
    </source>
</evidence>
<dbReference type="GO" id="GO:0005737">
    <property type="term" value="C:cytoplasm"/>
    <property type="evidence" value="ECO:0007669"/>
    <property type="project" value="TreeGrafter"/>
</dbReference>
<dbReference type="PANTHER" id="PTHR15822:SF4">
    <property type="entry name" value="TYROSYL-DNA PHOSPHODIESTERASE 2"/>
    <property type="match status" value="1"/>
</dbReference>
<evidence type="ECO:0000259" key="12">
    <source>
        <dbReference type="Pfam" id="PF03372"/>
    </source>
</evidence>
<sequence>MASGQVDYEKVMADFVEITKTDDACAHFFLQDVNWNLQEGVAAYFNTLNVVGPVIERQENRVKDSKGNIVDLVDSDVEHDEGPTSSKRLRGAANDPDSVKELGIVSWNIDGTEVATVNMRIKAVLCIIARLNPEIILLQEVVPQALLFLQEKLGKMYNIMEGTTYSSQGEPFPYFTAIIISKNIRVEKSSFKPFGNTGMGRGLQIVECKYNGLPVKIVNCHLESMKDYSAQRKAQFKELMGTLKQFTDEEPGAVVVGGGDLNIRDAEIDHYPSGIKDAWIEAGSVAKDRWTWDTSKNDNKFKGSVRARFDRLYYAGPLRFAEFSLHGQKRIRTLHMFPSDHWALSCRLFRPE</sequence>
<evidence type="ECO:0000256" key="9">
    <source>
        <dbReference type="ARBA" id="ARBA00023204"/>
    </source>
</evidence>
<dbReference type="GO" id="GO:0004518">
    <property type="term" value="F:nuclease activity"/>
    <property type="evidence" value="ECO:0007669"/>
    <property type="project" value="UniProtKB-KW"/>
</dbReference>
<dbReference type="InterPro" id="IPR009060">
    <property type="entry name" value="UBA-like_sf"/>
</dbReference>
<evidence type="ECO:0000313" key="13">
    <source>
        <dbReference type="Proteomes" id="UP000095287"/>
    </source>
</evidence>
<evidence type="ECO:0000256" key="8">
    <source>
        <dbReference type="ARBA" id="ARBA00022842"/>
    </source>
</evidence>
<evidence type="ECO:0000256" key="10">
    <source>
        <dbReference type="ARBA" id="ARBA00023242"/>
    </source>
</evidence>
<keyword evidence="10" id="KW-0539">Nucleus</keyword>
<dbReference type="Proteomes" id="UP000095287">
    <property type="component" value="Unplaced"/>
</dbReference>
<name>A0A1I7YRK5_9BILA</name>
<dbReference type="PANTHER" id="PTHR15822">
    <property type="entry name" value="TRAF AND TNF RECEPTOR-ASSOCIATED PROTEIN"/>
    <property type="match status" value="1"/>
</dbReference>
<keyword evidence="6" id="KW-0227">DNA damage</keyword>
<evidence type="ECO:0000256" key="6">
    <source>
        <dbReference type="ARBA" id="ARBA00022763"/>
    </source>
</evidence>
<protein>
    <submittedName>
        <fullName evidence="14">Endo/exonuclease/phosphatase domain-containing protein</fullName>
    </submittedName>
</protein>
<evidence type="ECO:0000256" key="5">
    <source>
        <dbReference type="ARBA" id="ARBA00022723"/>
    </source>
</evidence>
<dbReference type="Gene3D" id="1.10.8.10">
    <property type="entry name" value="DNA helicase RuvA subunit, C-terminal domain"/>
    <property type="match status" value="1"/>
</dbReference>
<dbReference type="Pfam" id="PF03372">
    <property type="entry name" value="Exo_endo_phos"/>
    <property type="match status" value="1"/>
</dbReference>
<feature type="domain" description="Endonuclease/exonuclease/phosphatase" evidence="12">
    <location>
        <begin position="105"/>
        <end position="341"/>
    </location>
</feature>
<dbReference type="SUPFAM" id="SSF46934">
    <property type="entry name" value="UBA-like"/>
    <property type="match status" value="1"/>
</dbReference>
<dbReference type="InterPro" id="IPR005135">
    <property type="entry name" value="Endo/exonuclease/phosphatase"/>
</dbReference>
<keyword evidence="5" id="KW-0479">Metal-binding</keyword>
<comment type="subcellular location">
    <subcellularLocation>
        <location evidence="3">Nucleus</location>
        <location evidence="3">PML body</location>
    </subcellularLocation>
</comment>
<dbReference type="CDD" id="cd09080">
    <property type="entry name" value="TDP2"/>
    <property type="match status" value="1"/>
</dbReference>
<evidence type="ECO:0000256" key="7">
    <source>
        <dbReference type="ARBA" id="ARBA00022801"/>
    </source>
</evidence>
<keyword evidence="7" id="KW-0378">Hydrolase</keyword>
<dbReference type="GO" id="GO:0006302">
    <property type="term" value="P:double-strand break repair"/>
    <property type="evidence" value="ECO:0007669"/>
    <property type="project" value="TreeGrafter"/>
</dbReference>
<dbReference type="Pfam" id="PF14555">
    <property type="entry name" value="UBA_4"/>
    <property type="match status" value="1"/>
</dbReference>
<accession>A0A1I7YRK5</accession>
<feature type="region of interest" description="Disordered" evidence="11">
    <location>
        <begin position="74"/>
        <end position="94"/>
    </location>
</feature>
<evidence type="ECO:0000256" key="4">
    <source>
        <dbReference type="ARBA" id="ARBA00022722"/>
    </source>
</evidence>
<keyword evidence="4" id="KW-0540">Nuclease</keyword>
<dbReference type="SUPFAM" id="SSF56219">
    <property type="entry name" value="DNase I-like"/>
    <property type="match status" value="1"/>
</dbReference>
<comment type="cofactor">
    <cofactor evidence="2">
        <name>Mg(2+)</name>
        <dbReference type="ChEBI" id="CHEBI:18420"/>
    </cofactor>
</comment>
<evidence type="ECO:0000256" key="2">
    <source>
        <dbReference type="ARBA" id="ARBA00001946"/>
    </source>
</evidence>
<comment type="cofactor">
    <cofactor evidence="1">
        <name>Mn(2+)</name>
        <dbReference type="ChEBI" id="CHEBI:29035"/>
    </cofactor>
</comment>
<dbReference type="Gene3D" id="3.60.10.10">
    <property type="entry name" value="Endonuclease/exonuclease/phosphatase"/>
    <property type="match status" value="1"/>
</dbReference>
<evidence type="ECO:0000256" key="1">
    <source>
        <dbReference type="ARBA" id="ARBA00001936"/>
    </source>
</evidence>
<keyword evidence="13" id="KW-1185">Reference proteome</keyword>
<dbReference type="GO" id="GO:0070260">
    <property type="term" value="F:5'-tyrosyl-DNA phosphodiesterase activity"/>
    <property type="evidence" value="ECO:0007669"/>
    <property type="project" value="TreeGrafter"/>
</dbReference>